<dbReference type="AlphaFoldDB" id="A0A0D2FUC2"/>
<evidence type="ECO:0000313" key="1">
    <source>
        <dbReference type="EMBL" id="KIW90142.1"/>
    </source>
</evidence>
<dbReference type="Proteomes" id="UP000053789">
    <property type="component" value="Unassembled WGS sequence"/>
</dbReference>
<dbReference type="PANTHER" id="PTHR47784:SF5">
    <property type="entry name" value="STEROL UPTAKE CONTROL PROTEIN 2"/>
    <property type="match status" value="1"/>
</dbReference>
<gene>
    <name evidence="1" type="ORF">Z519_09574</name>
</gene>
<dbReference type="EMBL" id="KN846994">
    <property type="protein sequence ID" value="KIW90142.1"/>
    <property type="molecule type" value="Genomic_DNA"/>
</dbReference>
<dbReference type="GeneID" id="27702502"/>
<evidence type="ECO:0008006" key="3">
    <source>
        <dbReference type="Google" id="ProtNLM"/>
    </source>
</evidence>
<sequence length="253" mass="28753">MHGILAISALHKSRTEPETSQKYLVRGVRHQNIALSFYRNIIDDFRKKMMEENCHAVMAFASLTIAFAFADVDTVLARASGVAARSTVPEWIHLLRGCRKVLQVIKSWIIKGPMAFHLQQAESDIDLSRNPDDARLAGLEVLFEGQDSSRQLPDSERDVYRTTLRLLRQSFEISLSPDQPLGIKFSLFLWTERFPQEYLELLDRRKPEAAILLAHFCIPLERGAASCDNWRVVDGLATSADQTRLISGLWETN</sequence>
<name>A0A0D2FUC2_CLAB1</name>
<dbReference type="RefSeq" id="XP_016616811.1">
    <property type="nucleotide sequence ID" value="XM_016767295.1"/>
</dbReference>
<dbReference type="InterPro" id="IPR053157">
    <property type="entry name" value="Sterol_Uptake_Regulator"/>
</dbReference>
<reference evidence="1" key="1">
    <citation type="submission" date="2015-01" db="EMBL/GenBank/DDBJ databases">
        <title>The Genome Sequence of Cladophialophora bantiana CBS 173.52.</title>
        <authorList>
            <consortium name="The Broad Institute Genomics Platform"/>
            <person name="Cuomo C."/>
            <person name="de Hoog S."/>
            <person name="Gorbushina A."/>
            <person name="Stielow B."/>
            <person name="Teixiera M."/>
            <person name="Abouelleil A."/>
            <person name="Chapman S.B."/>
            <person name="Priest M."/>
            <person name="Young S.K."/>
            <person name="Wortman J."/>
            <person name="Nusbaum C."/>
            <person name="Birren B."/>
        </authorList>
    </citation>
    <scope>NUCLEOTIDE SEQUENCE [LARGE SCALE GENOMIC DNA]</scope>
    <source>
        <strain evidence="1">CBS 173.52</strain>
    </source>
</reference>
<protein>
    <recommendedName>
        <fullName evidence="3">Transcription factor domain-containing protein</fullName>
    </recommendedName>
</protein>
<dbReference type="VEuPathDB" id="FungiDB:Z519_09574"/>
<dbReference type="PANTHER" id="PTHR47784">
    <property type="entry name" value="STEROL UPTAKE CONTROL PROTEIN 2"/>
    <property type="match status" value="1"/>
</dbReference>
<keyword evidence="2" id="KW-1185">Reference proteome</keyword>
<accession>A0A0D2FUC2</accession>
<organism evidence="1 2">
    <name type="scientific">Cladophialophora bantiana (strain ATCC 10958 / CBS 173.52 / CDC B-1940 / NIH 8579)</name>
    <name type="common">Xylohypha bantiana</name>
    <dbReference type="NCBI Taxonomy" id="1442370"/>
    <lineage>
        <taxon>Eukaryota</taxon>
        <taxon>Fungi</taxon>
        <taxon>Dikarya</taxon>
        <taxon>Ascomycota</taxon>
        <taxon>Pezizomycotina</taxon>
        <taxon>Eurotiomycetes</taxon>
        <taxon>Chaetothyriomycetidae</taxon>
        <taxon>Chaetothyriales</taxon>
        <taxon>Herpotrichiellaceae</taxon>
        <taxon>Cladophialophora</taxon>
    </lineage>
</organism>
<dbReference type="HOGENOM" id="CLU_024934_0_4_1"/>
<dbReference type="OrthoDB" id="416217at2759"/>
<evidence type="ECO:0000313" key="2">
    <source>
        <dbReference type="Proteomes" id="UP000053789"/>
    </source>
</evidence>
<proteinExistence type="predicted"/>
<dbReference type="GO" id="GO:0001228">
    <property type="term" value="F:DNA-binding transcription activator activity, RNA polymerase II-specific"/>
    <property type="evidence" value="ECO:0007669"/>
    <property type="project" value="TreeGrafter"/>
</dbReference>